<dbReference type="Pfam" id="PF10348">
    <property type="entry name" value="DUF2427"/>
    <property type="match status" value="1"/>
</dbReference>
<dbReference type="PANTHER" id="PTHR31685:SF3">
    <property type="entry name" value="INTEGRAL MEMBRANE PROTEIN (AFU_ORTHOLOGUE AFUA_6G12730)"/>
    <property type="match status" value="1"/>
</dbReference>
<feature type="transmembrane region" description="Helical" evidence="2">
    <location>
        <begin position="95"/>
        <end position="116"/>
    </location>
</feature>
<feature type="chain" id="PRO_5045870673" description="Integral membrane protein" evidence="3">
    <location>
        <begin position="21"/>
        <end position="624"/>
    </location>
</feature>
<accession>A0ABR3G2U1</accession>
<sequence length="624" mass="69920">MHWSSLLLPALLAFPATSFADAIPRELRDEYLGVQRRSYEGGLLTPRDDHHHHKGAPLLELNETEVLMGHDPTPPSYWTIDWEDPEHASERHPGFMVMHALFMSIAFFVALPIGIAMRSVNHAWHGVVMVVFYAFCVLGCATGGIYRKLTPNMYEGNVHGKQGYLLLLLAVSLTTVDLLNIFRRVYNFVRSGEKFQLRSFWNEAILGREGKEFGGGIELEYAHLVTEEPEEIVTSPPTPHKQVRYDSPTDEHGPTAQWANEVGRHRRQFSHSAASEATLYGGRASSPSDDTLQDNDRTRYPKSKPAMIRRVGSAVFAVLERVLVFWAYAQMLSGIVEYTGGCRGIYVNGCLAHLIKGGIFWCYGLVSFARYLGSFSELGWAWNRAPTGNYPSAEFTESLVIFLYGITNTWMERFSAQPGDPYTTKQIQHIGIAVMFWFAGLLGMAIESKVVRQWLTASTISALKTSQRSQEAIAEPPSYIASFNPFPALVIGVTGAAMAAHAQTYLFQVQIHQLWGNLLLAWSLLRCLTYFFLWVSPPRSMLPSRPPTEALGSFFLACGGLCFQFSTEELTIAAMRRGRDDMMMFLNVGVAMTCFALVWTVCIVSFKGYLRTKTNPRVSYHPSA</sequence>
<keyword evidence="2" id="KW-1133">Transmembrane helix</keyword>
<feature type="transmembrane region" description="Helical" evidence="2">
    <location>
        <begin position="345"/>
        <end position="366"/>
    </location>
</feature>
<feature type="region of interest" description="Disordered" evidence="1">
    <location>
        <begin position="229"/>
        <end position="256"/>
    </location>
</feature>
<comment type="caution">
    <text evidence="6">The sequence shown here is derived from an EMBL/GenBank/DDBJ whole genome shotgun (WGS) entry which is preliminary data.</text>
</comment>
<feature type="compositionally biased region" description="Basic and acidic residues" evidence="1">
    <location>
        <begin position="243"/>
        <end position="253"/>
    </location>
</feature>
<evidence type="ECO:0000256" key="2">
    <source>
        <dbReference type="SAM" id="Phobius"/>
    </source>
</evidence>
<keyword evidence="2" id="KW-0812">Transmembrane</keyword>
<feature type="transmembrane region" description="Helical" evidence="2">
    <location>
        <begin position="584"/>
        <end position="606"/>
    </location>
</feature>
<feature type="transmembrane region" description="Helical" evidence="2">
    <location>
        <begin position="123"/>
        <end position="144"/>
    </location>
</feature>
<evidence type="ECO:0000256" key="3">
    <source>
        <dbReference type="SAM" id="SignalP"/>
    </source>
</evidence>
<feature type="transmembrane region" description="Helical" evidence="2">
    <location>
        <begin position="486"/>
        <end position="507"/>
    </location>
</feature>
<feature type="region of interest" description="Disordered" evidence="1">
    <location>
        <begin position="278"/>
        <end position="300"/>
    </location>
</feature>
<feature type="domain" description="Protein YTP1-like C-terminal" evidence="5">
    <location>
        <begin position="327"/>
        <end position="607"/>
    </location>
</feature>
<feature type="transmembrane region" description="Helical" evidence="2">
    <location>
        <begin position="427"/>
        <end position="446"/>
    </location>
</feature>
<keyword evidence="7" id="KW-1185">Reference proteome</keyword>
<name>A0ABR3G2U1_9AGAR</name>
<feature type="transmembrane region" description="Helical" evidence="2">
    <location>
        <begin position="164"/>
        <end position="182"/>
    </location>
</feature>
<evidence type="ECO:0000256" key="1">
    <source>
        <dbReference type="SAM" id="MobiDB-lite"/>
    </source>
</evidence>
<keyword evidence="3" id="KW-0732">Signal</keyword>
<gene>
    <name evidence="6" type="ORF">V5O48_000062</name>
</gene>
<dbReference type="EMBL" id="JBAHYK010000001">
    <property type="protein sequence ID" value="KAL0582004.1"/>
    <property type="molecule type" value="Genomic_DNA"/>
</dbReference>
<evidence type="ECO:0000259" key="4">
    <source>
        <dbReference type="Pfam" id="PF10348"/>
    </source>
</evidence>
<feature type="transmembrane region" description="Helical" evidence="2">
    <location>
        <begin position="307"/>
        <end position="329"/>
    </location>
</feature>
<reference evidence="6 7" key="1">
    <citation type="submission" date="2024-02" db="EMBL/GenBank/DDBJ databases">
        <title>A draft genome for the cacao thread blight pathogen Marasmius crinis-equi.</title>
        <authorList>
            <person name="Cohen S.P."/>
            <person name="Baruah I.K."/>
            <person name="Amoako-Attah I."/>
            <person name="Bukari Y."/>
            <person name="Meinhardt L.W."/>
            <person name="Bailey B.A."/>
        </authorList>
    </citation>
    <scope>NUCLEOTIDE SEQUENCE [LARGE SCALE GENOMIC DNA]</scope>
    <source>
        <strain evidence="6 7">GH-76</strain>
    </source>
</reference>
<dbReference type="Pfam" id="PF10355">
    <property type="entry name" value="Ytp1"/>
    <property type="match status" value="1"/>
</dbReference>
<feature type="domain" description="DUF2427" evidence="4">
    <location>
        <begin position="89"/>
        <end position="171"/>
    </location>
</feature>
<keyword evidence="2" id="KW-0472">Membrane</keyword>
<dbReference type="PANTHER" id="PTHR31685">
    <property type="entry name" value="INTEGRAL MEMBRANE PROTEIN (AFU_ORTHOLOGUE AFUA_6G12730)-RELATED"/>
    <property type="match status" value="1"/>
</dbReference>
<evidence type="ECO:0000313" key="6">
    <source>
        <dbReference type="EMBL" id="KAL0582004.1"/>
    </source>
</evidence>
<evidence type="ECO:0000313" key="7">
    <source>
        <dbReference type="Proteomes" id="UP001465976"/>
    </source>
</evidence>
<organism evidence="6 7">
    <name type="scientific">Marasmius crinis-equi</name>
    <dbReference type="NCBI Taxonomy" id="585013"/>
    <lineage>
        <taxon>Eukaryota</taxon>
        <taxon>Fungi</taxon>
        <taxon>Dikarya</taxon>
        <taxon>Basidiomycota</taxon>
        <taxon>Agaricomycotina</taxon>
        <taxon>Agaricomycetes</taxon>
        <taxon>Agaricomycetidae</taxon>
        <taxon>Agaricales</taxon>
        <taxon>Marasmiineae</taxon>
        <taxon>Marasmiaceae</taxon>
        <taxon>Marasmius</taxon>
    </lineage>
</organism>
<dbReference type="InterPro" id="IPR018827">
    <property type="entry name" value="YTP1_C"/>
</dbReference>
<evidence type="ECO:0000259" key="5">
    <source>
        <dbReference type="Pfam" id="PF10355"/>
    </source>
</evidence>
<protein>
    <recommendedName>
        <fullName evidence="8">Integral membrane protein</fullName>
    </recommendedName>
</protein>
<evidence type="ECO:0008006" key="8">
    <source>
        <dbReference type="Google" id="ProtNLM"/>
    </source>
</evidence>
<feature type="signal peptide" evidence="3">
    <location>
        <begin position="1"/>
        <end position="20"/>
    </location>
</feature>
<dbReference type="Proteomes" id="UP001465976">
    <property type="component" value="Unassembled WGS sequence"/>
</dbReference>
<dbReference type="InterPro" id="IPR018825">
    <property type="entry name" value="DUF2427"/>
</dbReference>
<feature type="transmembrane region" description="Helical" evidence="2">
    <location>
        <begin position="514"/>
        <end position="533"/>
    </location>
</feature>
<proteinExistence type="predicted"/>